<accession>A0AAV3Z298</accession>
<evidence type="ECO:0000256" key="1">
    <source>
        <dbReference type="SAM" id="MobiDB-lite"/>
    </source>
</evidence>
<dbReference type="AlphaFoldDB" id="A0AAV3Z298"/>
<reference evidence="2 3" key="1">
    <citation type="journal article" date="2021" name="Elife">
        <title>Chloroplast acquisition without the gene transfer in kleptoplastic sea slugs, Plakobranchus ocellatus.</title>
        <authorList>
            <person name="Maeda T."/>
            <person name="Takahashi S."/>
            <person name="Yoshida T."/>
            <person name="Shimamura S."/>
            <person name="Takaki Y."/>
            <person name="Nagai Y."/>
            <person name="Toyoda A."/>
            <person name="Suzuki Y."/>
            <person name="Arimoto A."/>
            <person name="Ishii H."/>
            <person name="Satoh N."/>
            <person name="Nishiyama T."/>
            <person name="Hasebe M."/>
            <person name="Maruyama T."/>
            <person name="Minagawa J."/>
            <person name="Obokata J."/>
            <person name="Shigenobu S."/>
        </authorList>
    </citation>
    <scope>NUCLEOTIDE SEQUENCE [LARGE SCALE GENOMIC DNA]</scope>
</reference>
<proteinExistence type="predicted"/>
<keyword evidence="3" id="KW-1185">Reference proteome</keyword>
<comment type="caution">
    <text evidence="2">The sequence shown here is derived from an EMBL/GenBank/DDBJ whole genome shotgun (WGS) entry which is preliminary data.</text>
</comment>
<evidence type="ECO:0000313" key="3">
    <source>
        <dbReference type="Proteomes" id="UP000735302"/>
    </source>
</evidence>
<gene>
    <name evidence="2" type="ORF">PoB_001516700</name>
</gene>
<evidence type="ECO:0000313" key="2">
    <source>
        <dbReference type="EMBL" id="GFN88661.1"/>
    </source>
</evidence>
<dbReference type="Proteomes" id="UP000735302">
    <property type="component" value="Unassembled WGS sequence"/>
</dbReference>
<feature type="region of interest" description="Disordered" evidence="1">
    <location>
        <begin position="55"/>
        <end position="87"/>
    </location>
</feature>
<sequence length="87" mass="9780">MVSKVALGRVNPRHRGNPAVCCHGRNLVGVWHNATKKTEEVLIFPQIADLPRATFTRKNRGSSTTCPKNRTGAAKLERNNQQSRFQR</sequence>
<dbReference type="EMBL" id="BLXT01001861">
    <property type="protein sequence ID" value="GFN88661.1"/>
    <property type="molecule type" value="Genomic_DNA"/>
</dbReference>
<organism evidence="2 3">
    <name type="scientific">Plakobranchus ocellatus</name>
    <dbReference type="NCBI Taxonomy" id="259542"/>
    <lineage>
        <taxon>Eukaryota</taxon>
        <taxon>Metazoa</taxon>
        <taxon>Spiralia</taxon>
        <taxon>Lophotrochozoa</taxon>
        <taxon>Mollusca</taxon>
        <taxon>Gastropoda</taxon>
        <taxon>Heterobranchia</taxon>
        <taxon>Euthyneura</taxon>
        <taxon>Panpulmonata</taxon>
        <taxon>Sacoglossa</taxon>
        <taxon>Placobranchoidea</taxon>
        <taxon>Plakobranchidae</taxon>
        <taxon>Plakobranchus</taxon>
    </lineage>
</organism>
<name>A0AAV3Z298_9GAST</name>
<protein>
    <submittedName>
        <fullName evidence="2">Uncharacterized protein</fullName>
    </submittedName>
</protein>